<organism evidence="1 2">
    <name type="scientific">Araneus ventricosus</name>
    <name type="common">Orbweaver spider</name>
    <name type="synonym">Epeira ventricosa</name>
    <dbReference type="NCBI Taxonomy" id="182803"/>
    <lineage>
        <taxon>Eukaryota</taxon>
        <taxon>Metazoa</taxon>
        <taxon>Ecdysozoa</taxon>
        <taxon>Arthropoda</taxon>
        <taxon>Chelicerata</taxon>
        <taxon>Arachnida</taxon>
        <taxon>Araneae</taxon>
        <taxon>Araneomorphae</taxon>
        <taxon>Entelegynae</taxon>
        <taxon>Araneoidea</taxon>
        <taxon>Araneidae</taxon>
        <taxon>Araneus</taxon>
    </lineage>
</organism>
<gene>
    <name evidence="1" type="ORF">AVEN_221807_1</name>
</gene>
<dbReference type="Proteomes" id="UP000499080">
    <property type="component" value="Unassembled WGS sequence"/>
</dbReference>
<reference evidence="1 2" key="1">
    <citation type="journal article" date="2019" name="Sci. Rep.">
        <title>Orb-weaving spider Araneus ventricosus genome elucidates the spidroin gene catalogue.</title>
        <authorList>
            <person name="Kono N."/>
            <person name="Nakamura H."/>
            <person name="Ohtoshi R."/>
            <person name="Moran D.A.P."/>
            <person name="Shinohara A."/>
            <person name="Yoshida Y."/>
            <person name="Fujiwara M."/>
            <person name="Mori M."/>
            <person name="Tomita M."/>
            <person name="Arakawa K."/>
        </authorList>
    </citation>
    <scope>NUCLEOTIDE SEQUENCE [LARGE SCALE GENOMIC DNA]</scope>
</reference>
<dbReference type="AlphaFoldDB" id="A0A4Y2V694"/>
<sequence length="109" mass="12462">MRTIHPCPSSRFPEGTSSLPRSVVFAFEREDRSPLPTIIFQIFGLVRRMKILTFPPHDADSQLIWYGRRILEQHALNGVEQSAGECPDLMDIIVTEKSCLYDYLGCVHI</sequence>
<name>A0A4Y2V694_ARAVE</name>
<keyword evidence="2" id="KW-1185">Reference proteome</keyword>
<comment type="caution">
    <text evidence="1">The sequence shown here is derived from an EMBL/GenBank/DDBJ whole genome shotgun (WGS) entry which is preliminary data.</text>
</comment>
<dbReference type="EMBL" id="BGPR01043060">
    <property type="protein sequence ID" value="GBO19586.1"/>
    <property type="molecule type" value="Genomic_DNA"/>
</dbReference>
<protein>
    <submittedName>
        <fullName evidence="1">Uncharacterized protein</fullName>
    </submittedName>
</protein>
<accession>A0A4Y2V694</accession>
<evidence type="ECO:0000313" key="1">
    <source>
        <dbReference type="EMBL" id="GBO19586.1"/>
    </source>
</evidence>
<proteinExistence type="predicted"/>
<evidence type="ECO:0000313" key="2">
    <source>
        <dbReference type="Proteomes" id="UP000499080"/>
    </source>
</evidence>